<protein>
    <recommendedName>
        <fullName evidence="4">O-antigen ligase domain-containing protein</fullName>
    </recommendedName>
</protein>
<feature type="transmembrane region" description="Helical" evidence="1">
    <location>
        <begin position="189"/>
        <end position="206"/>
    </location>
</feature>
<dbReference type="PANTHER" id="PTHR37422:SF13">
    <property type="entry name" value="LIPOPOLYSACCHARIDE BIOSYNTHESIS PROTEIN PA4999-RELATED"/>
    <property type="match status" value="1"/>
</dbReference>
<name>A0ABR8N021_9BACL</name>
<feature type="transmembrane region" description="Helical" evidence="1">
    <location>
        <begin position="136"/>
        <end position="154"/>
    </location>
</feature>
<reference evidence="2 3" key="1">
    <citation type="submission" date="2020-09" db="EMBL/GenBank/DDBJ databases">
        <title>Paenibacillus sp. strain PR3 16S rRNA gene Genome sequencing and assembly.</title>
        <authorList>
            <person name="Kim J."/>
        </authorList>
    </citation>
    <scope>NUCLEOTIDE SEQUENCE [LARGE SCALE GENOMIC DNA]</scope>
    <source>
        <strain evidence="2 3">PR3</strain>
    </source>
</reference>
<feature type="transmembrane region" description="Helical" evidence="1">
    <location>
        <begin position="240"/>
        <end position="256"/>
    </location>
</feature>
<feature type="transmembrane region" description="Helical" evidence="1">
    <location>
        <begin position="47"/>
        <end position="64"/>
    </location>
</feature>
<dbReference type="RefSeq" id="WP_191204969.1">
    <property type="nucleotide sequence ID" value="NZ_JACXZA010000004.1"/>
</dbReference>
<gene>
    <name evidence="2" type="ORF">H8B09_18145</name>
</gene>
<proteinExistence type="predicted"/>
<feature type="transmembrane region" description="Helical" evidence="1">
    <location>
        <begin position="343"/>
        <end position="364"/>
    </location>
</feature>
<feature type="transmembrane region" description="Helical" evidence="1">
    <location>
        <begin position="218"/>
        <end position="234"/>
    </location>
</feature>
<feature type="transmembrane region" description="Helical" evidence="1">
    <location>
        <begin position="102"/>
        <end position="124"/>
    </location>
</feature>
<evidence type="ECO:0000256" key="1">
    <source>
        <dbReference type="SAM" id="Phobius"/>
    </source>
</evidence>
<keyword evidence="3" id="KW-1185">Reference proteome</keyword>
<keyword evidence="1" id="KW-0812">Transmembrane</keyword>
<organism evidence="2 3">
    <name type="scientific">Paenibacillus terricola</name>
    <dbReference type="NCBI Taxonomy" id="2763503"/>
    <lineage>
        <taxon>Bacteria</taxon>
        <taxon>Bacillati</taxon>
        <taxon>Bacillota</taxon>
        <taxon>Bacilli</taxon>
        <taxon>Bacillales</taxon>
        <taxon>Paenibacillaceae</taxon>
        <taxon>Paenibacillus</taxon>
    </lineage>
</organism>
<evidence type="ECO:0008006" key="4">
    <source>
        <dbReference type="Google" id="ProtNLM"/>
    </source>
</evidence>
<accession>A0ABR8N021</accession>
<dbReference type="PANTHER" id="PTHR37422">
    <property type="entry name" value="TEICHURONIC ACID BIOSYNTHESIS PROTEIN TUAE"/>
    <property type="match status" value="1"/>
</dbReference>
<keyword evidence="1" id="KW-1133">Transmembrane helix</keyword>
<evidence type="ECO:0000313" key="3">
    <source>
        <dbReference type="Proteomes" id="UP000609346"/>
    </source>
</evidence>
<evidence type="ECO:0000313" key="2">
    <source>
        <dbReference type="EMBL" id="MBD3920692.1"/>
    </source>
</evidence>
<dbReference type="InterPro" id="IPR051533">
    <property type="entry name" value="WaaL-like"/>
</dbReference>
<dbReference type="EMBL" id="JACXZA010000004">
    <property type="protein sequence ID" value="MBD3920692.1"/>
    <property type="molecule type" value="Genomic_DNA"/>
</dbReference>
<keyword evidence="1" id="KW-0472">Membrane</keyword>
<sequence length="440" mass="50232">MIIPITRRNTGASLVVFLLCCVILLIPDSKATKFFQFSTGMGTISPDKVIVLLTIFIGVISIIVNKMKLQIKLPLVIMYMYAVWLFATGLSDLLYGGSFFELNMIVFKLIMNVMVFYVVYTFSVNDKRFIDSFINFFLKLSYVNAIFAILQFTLKSPLFMGKYFLIERGFYLSSGIRATRAWGFQGEPLALGTVSMVGVLLISWRLMQDKVDGKKTKLSNVIGWVLLFVSLMLSFSRGNIFATLICLLIFIITYKIKIFTIKRVCLSMITVPFVVWYVNHKGMFDVVWTRISRTDDRSYTHRLSVIGSVDDIMNTYGLRSLFGLSPGSSNGLRELVGVMDNNYINLLFEGGIIGFFLIIFLFLLCLKINGDSTTKILRIILFSLMLNMMTYELTYYSSTGVLFFTILGLISSRYRSRNVELLEITKKRNTSYFLNHLGRN</sequence>
<feature type="transmembrane region" description="Helical" evidence="1">
    <location>
        <begin position="399"/>
        <end position="416"/>
    </location>
</feature>
<dbReference type="Proteomes" id="UP000609346">
    <property type="component" value="Unassembled WGS sequence"/>
</dbReference>
<feature type="transmembrane region" description="Helical" evidence="1">
    <location>
        <begin position="76"/>
        <end position="96"/>
    </location>
</feature>
<comment type="caution">
    <text evidence="2">The sequence shown here is derived from an EMBL/GenBank/DDBJ whole genome shotgun (WGS) entry which is preliminary data.</text>
</comment>